<dbReference type="OrthoDB" id="4295955at2"/>
<organism evidence="2 4">
    <name type="scientific">Streptomyces shenzhenensis</name>
    <dbReference type="NCBI Taxonomy" id="943815"/>
    <lineage>
        <taxon>Bacteria</taxon>
        <taxon>Bacillati</taxon>
        <taxon>Actinomycetota</taxon>
        <taxon>Actinomycetes</taxon>
        <taxon>Kitasatosporales</taxon>
        <taxon>Streptomycetaceae</taxon>
        <taxon>Streptomyces</taxon>
    </lineage>
</organism>
<gene>
    <name evidence="3" type="ORF">CTZ28_14860</name>
    <name evidence="2" type="ORF">CTZ28_42685</name>
</gene>
<proteinExistence type="predicted"/>
<feature type="domain" description="Transposase IS204/IS1001/IS1096/IS1165 helix-turn-helix" evidence="1">
    <location>
        <begin position="21"/>
        <end position="65"/>
    </location>
</feature>
<reference evidence="2 4" key="1">
    <citation type="submission" date="2017-11" db="EMBL/GenBank/DDBJ databases">
        <title>Draft genome of actinobacteria isolated from guarana (Paullinia cupana (Mart.) Ducke.</title>
        <authorList>
            <person name="Siqueira K.A."/>
            <person name="Liotti R.G."/>
            <person name="Mendes T.A.O."/>
            <person name="Soares M.A."/>
        </authorList>
    </citation>
    <scope>NUCLEOTIDE SEQUENCE [LARGE SCALE GENOMIC DNA]</scope>
    <source>
        <strain evidence="2 4">193</strain>
    </source>
</reference>
<dbReference type="EMBL" id="PENI01000049">
    <property type="protein sequence ID" value="RMB80017.1"/>
    <property type="molecule type" value="Genomic_DNA"/>
</dbReference>
<evidence type="ECO:0000313" key="4">
    <source>
        <dbReference type="Proteomes" id="UP000270471"/>
    </source>
</evidence>
<accession>A0A3M0HST3</accession>
<comment type="caution">
    <text evidence="2">The sequence shown here is derived from an EMBL/GenBank/DDBJ whole genome shotgun (WGS) entry which is preliminary data.</text>
</comment>
<evidence type="ECO:0000259" key="1">
    <source>
        <dbReference type="Pfam" id="PF13542"/>
    </source>
</evidence>
<dbReference type="AlphaFoldDB" id="A0A3M0HST3"/>
<dbReference type="Pfam" id="PF13542">
    <property type="entry name" value="HTH_Tnp_ISL3"/>
    <property type="match status" value="1"/>
</dbReference>
<dbReference type="RefSeq" id="WP_147481150.1">
    <property type="nucleotide sequence ID" value="NZ_PENI01000007.1"/>
</dbReference>
<name>A0A3M0HST3_9ACTN</name>
<protein>
    <submittedName>
        <fullName evidence="2">ISL3 family transposase</fullName>
    </submittedName>
</protein>
<dbReference type="Proteomes" id="UP000270471">
    <property type="component" value="Unassembled WGS sequence"/>
</dbReference>
<keyword evidence="4" id="KW-1185">Reference proteome</keyword>
<dbReference type="EMBL" id="PENI01000007">
    <property type="protein sequence ID" value="RMB85397.1"/>
    <property type="molecule type" value="Genomic_DNA"/>
</dbReference>
<evidence type="ECO:0000313" key="3">
    <source>
        <dbReference type="EMBL" id="RMB85397.1"/>
    </source>
</evidence>
<evidence type="ECO:0000313" key="2">
    <source>
        <dbReference type="EMBL" id="RMB80017.1"/>
    </source>
</evidence>
<sequence>MWRKRCWYCTEPSCPRRTFTEQVRQVPAGARITERLRSAAGRRVRDAGSTVVQASRDLGLSWPTV</sequence>
<dbReference type="InterPro" id="IPR032877">
    <property type="entry name" value="Transposase_HTH"/>
</dbReference>
<feature type="non-terminal residue" evidence="2">
    <location>
        <position position="65"/>
    </location>
</feature>